<dbReference type="SUPFAM" id="SSF47616">
    <property type="entry name" value="GST C-terminal domain-like"/>
    <property type="match status" value="1"/>
</dbReference>
<evidence type="ECO:0000313" key="2">
    <source>
        <dbReference type="Proteomes" id="UP001499987"/>
    </source>
</evidence>
<evidence type="ECO:0000313" key="1">
    <source>
        <dbReference type="EMBL" id="GAA1078334.1"/>
    </source>
</evidence>
<gene>
    <name evidence="1" type="ORF">GCM10009663_20400</name>
</gene>
<name>A0ABP4DXQ3_9ACTN</name>
<keyword evidence="2" id="KW-1185">Reference proteome</keyword>
<dbReference type="PANTHER" id="PTHR32419">
    <property type="entry name" value="GLUTATHIONYL-HYDROQUINONE REDUCTASE"/>
    <property type="match status" value="1"/>
</dbReference>
<dbReference type="InterPro" id="IPR016639">
    <property type="entry name" value="GST_Omega/GSH"/>
</dbReference>
<dbReference type="RefSeq" id="WP_344623191.1">
    <property type="nucleotide sequence ID" value="NZ_BAAALD010000013.1"/>
</dbReference>
<dbReference type="Gene3D" id="3.40.30.10">
    <property type="entry name" value="Glutaredoxin"/>
    <property type="match status" value="1"/>
</dbReference>
<dbReference type="Gene3D" id="1.20.1050.10">
    <property type="match status" value="1"/>
</dbReference>
<dbReference type="Proteomes" id="UP001499987">
    <property type="component" value="Unassembled WGS sequence"/>
</dbReference>
<protein>
    <recommendedName>
        <fullName evidence="3">Glutathione S-transferase family protein</fullName>
    </recommendedName>
</protein>
<sequence length="287" mass="30937">MPVSFPSAVPSFRGRIGRDARSGYSAVPHRYRLHLARSCPDCLRIAVTHSLLALDDVLPIGWLPALPDDGDGGYLALRPLYEATSHRHRGPAAAPVLSDDWSGRIVSTDSGEILTDLAHRFDRDGRNLRPTGTGTAVEAVALLCERGLDAAAQRAGLAGTAPAEREAALQSLLAGLGAIEQRLADREHLLDGGPTLADVHVWASLVELDTVHRWHLHAAAVDRVADHPRVWAYARRLAGHPAFGRHLDLEGTGLRHRAHCRGEEDAGAAMPIVDWAQYARARTPVSG</sequence>
<dbReference type="Pfam" id="PF13410">
    <property type="entry name" value="GST_C_2"/>
    <property type="match status" value="1"/>
</dbReference>
<proteinExistence type="predicted"/>
<evidence type="ECO:0008006" key="3">
    <source>
        <dbReference type="Google" id="ProtNLM"/>
    </source>
</evidence>
<dbReference type="EMBL" id="BAAALD010000013">
    <property type="protein sequence ID" value="GAA1078334.1"/>
    <property type="molecule type" value="Genomic_DNA"/>
</dbReference>
<dbReference type="InterPro" id="IPR036282">
    <property type="entry name" value="Glutathione-S-Trfase_C_sf"/>
</dbReference>
<accession>A0ABP4DXQ3</accession>
<organism evidence="1 2">
    <name type="scientific">Kitasatospora arboriphila</name>
    <dbReference type="NCBI Taxonomy" id="258052"/>
    <lineage>
        <taxon>Bacteria</taxon>
        <taxon>Bacillati</taxon>
        <taxon>Actinomycetota</taxon>
        <taxon>Actinomycetes</taxon>
        <taxon>Kitasatosporales</taxon>
        <taxon>Streptomycetaceae</taxon>
        <taxon>Kitasatospora</taxon>
    </lineage>
</organism>
<dbReference type="PANTHER" id="PTHR32419:SF6">
    <property type="entry name" value="GLUTATHIONE S-TRANSFERASE OMEGA-LIKE 1-RELATED"/>
    <property type="match status" value="1"/>
</dbReference>
<reference evidence="2" key="1">
    <citation type="journal article" date="2019" name="Int. J. Syst. Evol. Microbiol.">
        <title>The Global Catalogue of Microorganisms (GCM) 10K type strain sequencing project: providing services to taxonomists for standard genome sequencing and annotation.</title>
        <authorList>
            <consortium name="The Broad Institute Genomics Platform"/>
            <consortium name="The Broad Institute Genome Sequencing Center for Infectious Disease"/>
            <person name="Wu L."/>
            <person name="Ma J."/>
        </authorList>
    </citation>
    <scope>NUCLEOTIDE SEQUENCE [LARGE SCALE GENOMIC DNA]</scope>
    <source>
        <strain evidence="2">JCM 13002</strain>
    </source>
</reference>
<comment type="caution">
    <text evidence="1">The sequence shown here is derived from an EMBL/GenBank/DDBJ whole genome shotgun (WGS) entry which is preliminary data.</text>
</comment>